<evidence type="ECO:0000259" key="1">
    <source>
        <dbReference type="Pfam" id="PF19802"/>
    </source>
</evidence>
<feature type="domain" description="DUF6285" evidence="1">
    <location>
        <begin position="23"/>
        <end position="109"/>
    </location>
</feature>
<accession>A0ABN0Y7J5</accession>
<reference evidence="2 3" key="1">
    <citation type="journal article" date="2019" name="Int. J. Syst. Evol. Microbiol.">
        <title>The Global Catalogue of Microorganisms (GCM) 10K type strain sequencing project: providing services to taxonomists for standard genome sequencing and annotation.</title>
        <authorList>
            <consortium name="The Broad Institute Genomics Platform"/>
            <consortium name="The Broad Institute Genome Sequencing Center for Infectious Disease"/>
            <person name="Wu L."/>
            <person name="Ma J."/>
        </authorList>
    </citation>
    <scope>NUCLEOTIDE SEQUENCE [LARGE SCALE GENOMIC DNA]</scope>
    <source>
        <strain evidence="2 3">JCM 13476</strain>
    </source>
</reference>
<name>A0ABN0Y7J5_9CAUL</name>
<dbReference type="InterPro" id="IPR046252">
    <property type="entry name" value="DUF6285"/>
</dbReference>
<comment type="caution">
    <text evidence="2">The sequence shown here is derived from an EMBL/GenBank/DDBJ whole genome shotgun (WGS) entry which is preliminary data.</text>
</comment>
<evidence type="ECO:0000313" key="2">
    <source>
        <dbReference type="EMBL" id="GAA0386115.1"/>
    </source>
</evidence>
<proteinExistence type="predicted"/>
<sequence>MRGPTKEELVRAVSGWLAGEPTPADGFHRKVAANAMGIIERELTLWPASEAAAIARMSAILGETGDYDTLNDALAEAIRNGGIDANDPKVFAHLKQTALDMLAVDQPRYRHALNGADQ</sequence>
<protein>
    <submittedName>
        <fullName evidence="2">DUF6285 domain-containing protein</fullName>
    </submittedName>
</protein>
<organism evidence="2 3">
    <name type="scientific">Brevundimonas terrae</name>
    <dbReference type="NCBI Taxonomy" id="363631"/>
    <lineage>
        <taxon>Bacteria</taxon>
        <taxon>Pseudomonadati</taxon>
        <taxon>Pseudomonadota</taxon>
        <taxon>Alphaproteobacteria</taxon>
        <taxon>Caulobacterales</taxon>
        <taxon>Caulobacteraceae</taxon>
        <taxon>Brevundimonas</taxon>
    </lineage>
</organism>
<gene>
    <name evidence="2" type="ORF">GCM10009093_11250</name>
</gene>
<keyword evidence="3" id="KW-1185">Reference proteome</keyword>
<dbReference type="Pfam" id="PF19802">
    <property type="entry name" value="DUF6285"/>
    <property type="match status" value="1"/>
</dbReference>
<dbReference type="EMBL" id="BAAAEJ010000003">
    <property type="protein sequence ID" value="GAA0386115.1"/>
    <property type="molecule type" value="Genomic_DNA"/>
</dbReference>
<evidence type="ECO:0000313" key="3">
    <source>
        <dbReference type="Proteomes" id="UP001500791"/>
    </source>
</evidence>
<dbReference type="Proteomes" id="UP001500791">
    <property type="component" value="Unassembled WGS sequence"/>
</dbReference>